<dbReference type="EMBL" id="CP029188">
    <property type="protein sequence ID" value="AWI31723.1"/>
    <property type="molecule type" value="Genomic_DNA"/>
</dbReference>
<name>A0A2S1SZ78_9ACTN</name>
<gene>
    <name evidence="2" type="ORF">DDW44_25260</name>
</gene>
<organism evidence="2 3">
    <name type="scientific">Streptomyces tirandamycinicus</name>
    <dbReference type="NCBI Taxonomy" id="2174846"/>
    <lineage>
        <taxon>Bacteria</taxon>
        <taxon>Bacillati</taxon>
        <taxon>Actinomycetota</taxon>
        <taxon>Actinomycetes</taxon>
        <taxon>Kitasatosporales</taxon>
        <taxon>Streptomycetaceae</taxon>
        <taxon>Streptomyces</taxon>
    </lineage>
</organism>
<dbReference type="InterPro" id="IPR018727">
    <property type="entry name" value="DUF2267"/>
</dbReference>
<dbReference type="Proteomes" id="UP000244900">
    <property type="component" value="Chromosome"/>
</dbReference>
<evidence type="ECO:0000313" key="3">
    <source>
        <dbReference type="Proteomes" id="UP000244900"/>
    </source>
</evidence>
<dbReference type="Pfam" id="PF10025">
    <property type="entry name" value="DUF2267"/>
    <property type="match status" value="1"/>
</dbReference>
<evidence type="ECO:0000256" key="1">
    <source>
        <dbReference type="SAM" id="MobiDB-lite"/>
    </source>
</evidence>
<keyword evidence="3" id="KW-1185">Reference proteome</keyword>
<reference evidence="2 3" key="1">
    <citation type="submission" date="2018-05" db="EMBL/GenBank/DDBJ databases">
        <title>Complete genome sequence of sponge-derived Streptomyces sp. HNM0039.</title>
        <authorList>
            <person name="Huang X."/>
            <person name="Zhou S."/>
        </authorList>
    </citation>
    <scope>NUCLEOTIDE SEQUENCE [LARGE SCALE GENOMIC DNA]</scope>
    <source>
        <strain evidence="2 3">HNM0039</strain>
    </source>
</reference>
<dbReference type="OrthoDB" id="3870903at2"/>
<accession>A0A2S1SZ78</accession>
<feature type="compositionally biased region" description="Basic and acidic residues" evidence="1">
    <location>
        <begin position="9"/>
        <end position="19"/>
    </location>
</feature>
<dbReference type="Gene3D" id="1.10.490.110">
    <property type="entry name" value="Uncharacterized conserved protein DUF2267"/>
    <property type="match status" value="1"/>
</dbReference>
<dbReference type="KEGG" id="stir:DDW44_25260"/>
<evidence type="ECO:0000313" key="2">
    <source>
        <dbReference type="EMBL" id="AWI31723.1"/>
    </source>
</evidence>
<sequence length="148" mass="15885">MAEPSGVGRRNDHGKERAMKNGLEALLDQVRERGRYGRRREAARAVESVLDVLGAHLVGDDRSDLARLLPQQCGPLLTDGPPASEPLTPRAFVEAVAARDHGDFGEARRAVTAVLGIVADVADDALLRRILTQLPPGHAGLFGRTEPV</sequence>
<proteinExistence type="predicted"/>
<dbReference type="AlphaFoldDB" id="A0A2S1SZ78"/>
<dbReference type="InterPro" id="IPR038282">
    <property type="entry name" value="DUF2267_sf"/>
</dbReference>
<protein>
    <submittedName>
        <fullName evidence="2">DUF2267 domain-containing protein</fullName>
    </submittedName>
</protein>
<feature type="region of interest" description="Disordered" evidence="1">
    <location>
        <begin position="1"/>
        <end position="21"/>
    </location>
</feature>